<protein>
    <submittedName>
        <fullName evidence="1">Uncharacterized protein</fullName>
    </submittedName>
</protein>
<organism evidence="1 2">
    <name type="scientific">Bauhinia variegata</name>
    <name type="common">Purple orchid tree</name>
    <name type="synonym">Phanera variegata</name>
    <dbReference type="NCBI Taxonomy" id="167791"/>
    <lineage>
        <taxon>Eukaryota</taxon>
        <taxon>Viridiplantae</taxon>
        <taxon>Streptophyta</taxon>
        <taxon>Embryophyta</taxon>
        <taxon>Tracheophyta</taxon>
        <taxon>Spermatophyta</taxon>
        <taxon>Magnoliopsida</taxon>
        <taxon>eudicotyledons</taxon>
        <taxon>Gunneridae</taxon>
        <taxon>Pentapetalae</taxon>
        <taxon>rosids</taxon>
        <taxon>fabids</taxon>
        <taxon>Fabales</taxon>
        <taxon>Fabaceae</taxon>
        <taxon>Cercidoideae</taxon>
        <taxon>Cercideae</taxon>
        <taxon>Bauhiniinae</taxon>
        <taxon>Bauhinia</taxon>
    </lineage>
</organism>
<accession>A0ACB9M0F0</accession>
<dbReference type="EMBL" id="CM039435">
    <property type="protein sequence ID" value="KAI4317517.1"/>
    <property type="molecule type" value="Genomic_DNA"/>
</dbReference>
<evidence type="ECO:0000313" key="1">
    <source>
        <dbReference type="EMBL" id="KAI4317517.1"/>
    </source>
</evidence>
<proteinExistence type="predicted"/>
<sequence length="360" mass="40837">MDRLSSLPDELLIHILSFLDASDAFNTSFLSKRWKHLWVKLPILRFSSRSFPRDHLLVDFVQHFLLLRGDAIVTDLSFVNHRENHMRSFYFFVEGIMNYVKHRGIQSLRISADIETQAISQLFDCQSLQSLKLERILTGLQALDFIALKKLDLVCCRFNCYDKKSLDLFKGCSNLQSLTLDSCQFICGILDKLEISAPELTDLNILWMRHRGNLNGGCVIELSTPKLKTFTYGYSDLYQFSIMVDLPLMHQLHVDAFRGCGCFDRSEVGSLNTANQLVNLFKAMGNAKFVTLTARTIGVLSALPSQLDGPAPFSQLSTLKILTRRRQTSINSSQVKLIANLMTGNLEFSAVSMEYQKVSV</sequence>
<comment type="caution">
    <text evidence="1">The sequence shown here is derived from an EMBL/GenBank/DDBJ whole genome shotgun (WGS) entry which is preliminary data.</text>
</comment>
<reference evidence="1 2" key="1">
    <citation type="journal article" date="2022" name="DNA Res.">
        <title>Chromosomal-level genome assembly of the orchid tree Bauhinia variegata (Leguminosae; Cercidoideae) supports the allotetraploid origin hypothesis of Bauhinia.</title>
        <authorList>
            <person name="Zhong Y."/>
            <person name="Chen Y."/>
            <person name="Zheng D."/>
            <person name="Pang J."/>
            <person name="Liu Y."/>
            <person name="Luo S."/>
            <person name="Meng S."/>
            <person name="Qian L."/>
            <person name="Wei D."/>
            <person name="Dai S."/>
            <person name="Zhou R."/>
        </authorList>
    </citation>
    <scope>NUCLEOTIDE SEQUENCE [LARGE SCALE GENOMIC DNA]</scope>
    <source>
        <strain evidence="1">BV-YZ2020</strain>
    </source>
</reference>
<gene>
    <name evidence="1" type="ORF">L6164_025380</name>
</gene>
<dbReference type="Proteomes" id="UP000828941">
    <property type="component" value="Chromosome 10"/>
</dbReference>
<keyword evidence="2" id="KW-1185">Reference proteome</keyword>
<name>A0ACB9M0F0_BAUVA</name>
<evidence type="ECO:0000313" key="2">
    <source>
        <dbReference type="Proteomes" id="UP000828941"/>
    </source>
</evidence>